<gene>
    <name evidence="2" type="ORF">CSUI_005834</name>
</gene>
<dbReference type="RefSeq" id="XP_067922022.1">
    <property type="nucleotide sequence ID" value="XM_068066002.1"/>
</dbReference>
<protein>
    <recommendedName>
        <fullName evidence="4">Secreted protein</fullName>
    </recommendedName>
</protein>
<dbReference type="Proteomes" id="UP000221165">
    <property type="component" value="Unassembled WGS sequence"/>
</dbReference>
<name>A0A2C6KWJ5_9APIC</name>
<accession>A0A2C6KWJ5</accession>
<sequence>MRFAGRHPGVIFFWSLFYVTPLNFCLKQHGASMYSSHSQVSIVQDQRFFREYRSSTGHLPQAVVHLEVLEMNVPSAFPAVRLISAITCLPVWRHLPKLHTAQDGVQECSQDFELLTRFTMCSYGYRKVIFQKKKPCLFWNSPCEFLDQCPPWCEWSAHVTLPE</sequence>
<comment type="caution">
    <text evidence="2">The sequence shown here is derived from an EMBL/GenBank/DDBJ whole genome shotgun (WGS) entry which is preliminary data.</text>
</comment>
<evidence type="ECO:0000256" key="1">
    <source>
        <dbReference type="SAM" id="SignalP"/>
    </source>
</evidence>
<dbReference type="VEuPathDB" id="ToxoDB:CSUI_005834"/>
<proteinExistence type="predicted"/>
<organism evidence="2 3">
    <name type="scientific">Cystoisospora suis</name>
    <dbReference type="NCBI Taxonomy" id="483139"/>
    <lineage>
        <taxon>Eukaryota</taxon>
        <taxon>Sar</taxon>
        <taxon>Alveolata</taxon>
        <taxon>Apicomplexa</taxon>
        <taxon>Conoidasida</taxon>
        <taxon>Coccidia</taxon>
        <taxon>Eucoccidiorida</taxon>
        <taxon>Eimeriorina</taxon>
        <taxon>Sarcocystidae</taxon>
        <taxon>Cystoisospora</taxon>
    </lineage>
</organism>
<keyword evidence="3" id="KW-1185">Reference proteome</keyword>
<reference evidence="2 3" key="1">
    <citation type="journal article" date="2017" name="Int. J. Parasitol.">
        <title>The genome of the protozoan parasite Cystoisospora suis and a reverse vaccinology approach to identify vaccine candidates.</title>
        <authorList>
            <person name="Palmieri N."/>
            <person name="Shrestha A."/>
            <person name="Ruttkowski B."/>
            <person name="Beck T."/>
            <person name="Vogl C."/>
            <person name="Tomley F."/>
            <person name="Blake D.P."/>
            <person name="Joachim A."/>
        </authorList>
    </citation>
    <scope>NUCLEOTIDE SEQUENCE [LARGE SCALE GENOMIC DNA]</scope>
    <source>
        <strain evidence="2 3">Wien I</strain>
    </source>
</reference>
<feature type="signal peptide" evidence="1">
    <location>
        <begin position="1"/>
        <end position="21"/>
    </location>
</feature>
<dbReference type="EMBL" id="MIGC01002837">
    <property type="protein sequence ID" value="PHJ20333.1"/>
    <property type="molecule type" value="Genomic_DNA"/>
</dbReference>
<dbReference type="AlphaFoldDB" id="A0A2C6KWJ5"/>
<keyword evidence="1" id="KW-0732">Signal</keyword>
<evidence type="ECO:0008006" key="4">
    <source>
        <dbReference type="Google" id="ProtNLM"/>
    </source>
</evidence>
<evidence type="ECO:0000313" key="3">
    <source>
        <dbReference type="Proteomes" id="UP000221165"/>
    </source>
</evidence>
<evidence type="ECO:0000313" key="2">
    <source>
        <dbReference type="EMBL" id="PHJ20333.1"/>
    </source>
</evidence>
<dbReference type="GeneID" id="94429213"/>
<feature type="chain" id="PRO_5012203252" description="Secreted protein" evidence="1">
    <location>
        <begin position="22"/>
        <end position="163"/>
    </location>
</feature>